<reference evidence="4" key="1">
    <citation type="submission" date="2021-01" db="EMBL/GenBank/DDBJ databases">
        <title>Modified the classification status of verrucomicrobia.</title>
        <authorList>
            <person name="Feng X."/>
        </authorList>
    </citation>
    <scope>NUCLEOTIDE SEQUENCE</scope>
    <source>
        <strain evidence="4">KCTC 13126</strain>
    </source>
</reference>
<name>A0A934S1D0_9BACT</name>
<keyword evidence="1 4" id="KW-0378">Hydrolase</keyword>
<keyword evidence="2" id="KW-0326">Glycosidase</keyword>
<sequence length="300" mass="34574">MLNRIFVWIFAALIFVGALGGAEKRTVVLDADTANEVDDLYAIVRAFAVPEWDIVALNSTQWENSQWKVPETMEASHRLNTALLTYLKAGDETRLRRGGHRRMYDWGDLAVHSAAAYEIIRLANEQEDGDKLTVIAMGALTNVASALFIDPEIENKIALYWLGSTYDREKKSSRLLDFNPMMDPRAAGMLFQSKMEMHVLPVSELWSYQFDFRRTRKELEDVHELGEYLVATWFNHHDSGRERRILWDVALIQAMVYPEKVTEIEAPWVENPNLSLYTDLDTDFFVDEMYVSLKSVLENL</sequence>
<proteinExistence type="predicted"/>
<accession>A0A934S1D0</accession>
<dbReference type="InterPro" id="IPR023186">
    <property type="entry name" value="IUNH"/>
</dbReference>
<dbReference type="InterPro" id="IPR036452">
    <property type="entry name" value="Ribo_hydro-like"/>
</dbReference>
<dbReference type="Gene3D" id="3.90.245.10">
    <property type="entry name" value="Ribonucleoside hydrolase-like"/>
    <property type="match status" value="1"/>
</dbReference>
<dbReference type="Proteomes" id="UP000617628">
    <property type="component" value="Unassembled WGS sequence"/>
</dbReference>
<evidence type="ECO:0000256" key="1">
    <source>
        <dbReference type="ARBA" id="ARBA00022801"/>
    </source>
</evidence>
<feature type="domain" description="Inosine/uridine-preferring nucleoside hydrolase" evidence="3">
    <location>
        <begin position="27"/>
        <end position="263"/>
    </location>
</feature>
<dbReference type="GO" id="GO:0008477">
    <property type="term" value="F:purine nucleosidase activity"/>
    <property type="evidence" value="ECO:0007669"/>
    <property type="project" value="TreeGrafter"/>
</dbReference>
<dbReference type="PANTHER" id="PTHR12304">
    <property type="entry name" value="INOSINE-URIDINE PREFERRING NUCLEOSIDE HYDROLASE"/>
    <property type="match status" value="1"/>
</dbReference>
<dbReference type="PANTHER" id="PTHR12304:SF4">
    <property type="entry name" value="URIDINE NUCLEOSIDASE"/>
    <property type="match status" value="1"/>
</dbReference>
<dbReference type="EMBL" id="JAENIL010000020">
    <property type="protein sequence ID" value="MBK1877644.1"/>
    <property type="molecule type" value="Genomic_DNA"/>
</dbReference>
<dbReference type="GO" id="GO:0006152">
    <property type="term" value="P:purine nucleoside catabolic process"/>
    <property type="evidence" value="ECO:0007669"/>
    <property type="project" value="TreeGrafter"/>
</dbReference>
<keyword evidence="5" id="KW-1185">Reference proteome</keyword>
<protein>
    <submittedName>
        <fullName evidence="4">Nucleoside hydrolase</fullName>
    </submittedName>
</protein>
<dbReference type="GO" id="GO:0005829">
    <property type="term" value="C:cytosol"/>
    <property type="evidence" value="ECO:0007669"/>
    <property type="project" value="TreeGrafter"/>
</dbReference>
<dbReference type="RefSeq" id="WP_200355858.1">
    <property type="nucleotide sequence ID" value="NZ_JAENIL010000020.1"/>
</dbReference>
<evidence type="ECO:0000313" key="4">
    <source>
        <dbReference type="EMBL" id="MBK1877644.1"/>
    </source>
</evidence>
<evidence type="ECO:0000313" key="5">
    <source>
        <dbReference type="Proteomes" id="UP000617628"/>
    </source>
</evidence>
<dbReference type="Pfam" id="PF01156">
    <property type="entry name" value="IU_nuc_hydro"/>
    <property type="match status" value="1"/>
</dbReference>
<dbReference type="InterPro" id="IPR001910">
    <property type="entry name" value="Inosine/uridine_hydrolase_dom"/>
</dbReference>
<dbReference type="SUPFAM" id="SSF53590">
    <property type="entry name" value="Nucleoside hydrolase"/>
    <property type="match status" value="1"/>
</dbReference>
<organism evidence="4 5">
    <name type="scientific">Pelagicoccus mobilis</name>
    <dbReference type="NCBI Taxonomy" id="415221"/>
    <lineage>
        <taxon>Bacteria</taxon>
        <taxon>Pseudomonadati</taxon>
        <taxon>Verrucomicrobiota</taxon>
        <taxon>Opitutia</taxon>
        <taxon>Puniceicoccales</taxon>
        <taxon>Pelagicoccaceae</taxon>
        <taxon>Pelagicoccus</taxon>
    </lineage>
</organism>
<evidence type="ECO:0000259" key="3">
    <source>
        <dbReference type="Pfam" id="PF01156"/>
    </source>
</evidence>
<evidence type="ECO:0000256" key="2">
    <source>
        <dbReference type="ARBA" id="ARBA00023295"/>
    </source>
</evidence>
<dbReference type="AlphaFoldDB" id="A0A934S1D0"/>
<comment type="caution">
    <text evidence="4">The sequence shown here is derived from an EMBL/GenBank/DDBJ whole genome shotgun (WGS) entry which is preliminary data.</text>
</comment>
<gene>
    <name evidence="4" type="ORF">JIN87_12270</name>
</gene>